<dbReference type="OrthoDB" id="9429584at2"/>
<comment type="caution">
    <text evidence="1">The sequence shown here is derived from an EMBL/GenBank/DDBJ whole genome shotgun (WGS) entry which is preliminary data.</text>
</comment>
<proteinExistence type="predicted"/>
<dbReference type="EMBL" id="MRCB01000015">
    <property type="protein sequence ID" value="OKH22212.1"/>
    <property type="molecule type" value="Genomic_DNA"/>
</dbReference>
<keyword evidence="2" id="KW-1185">Reference proteome</keyword>
<name>A0A1U7HF37_9CYAN</name>
<accession>A0A1U7HF37</accession>
<dbReference type="STRING" id="1921803.NIES593_13530"/>
<evidence type="ECO:0000313" key="2">
    <source>
        <dbReference type="Proteomes" id="UP000186868"/>
    </source>
</evidence>
<protein>
    <recommendedName>
        <fullName evidence="3">2'-5' RNA ligase</fullName>
    </recommendedName>
</protein>
<evidence type="ECO:0000313" key="1">
    <source>
        <dbReference type="EMBL" id="OKH22212.1"/>
    </source>
</evidence>
<dbReference type="RefSeq" id="WP_073600088.1">
    <property type="nucleotide sequence ID" value="NZ_MRCB01000015.1"/>
</dbReference>
<reference evidence="1 2" key="1">
    <citation type="submission" date="2016-11" db="EMBL/GenBank/DDBJ databases">
        <title>Draft Genome Sequences of Nine Cyanobacterial Strains from Diverse Habitats.</title>
        <authorList>
            <person name="Zhu T."/>
            <person name="Hou S."/>
            <person name="Lu X."/>
            <person name="Hess W.R."/>
        </authorList>
    </citation>
    <scope>NUCLEOTIDE SEQUENCE [LARGE SCALE GENOMIC DNA]</scope>
    <source>
        <strain evidence="1 2">NIES-593</strain>
    </source>
</reference>
<organism evidence="1 2">
    <name type="scientific">Hydrococcus rivularis NIES-593</name>
    <dbReference type="NCBI Taxonomy" id="1921803"/>
    <lineage>
        <taxon>Bacteria</taxon>
        <taxon>Bacillati</taxon>
        <taxon>Cyanobacteriota</taxon>
        <taxon>Cyanophyceae</taxon>
        <taxon>Pleurocapsales</taxon>
        <taxon>Hydrococcaceae</taxon>
        <taxon>Hydrococcus</taxon>
    </lineage>
</organism>
<gene>
    <name evidence="1" type="ORF">NIES593_13530</name>
</gene>
<evidence type="ECO:0008006" key="3">
    <source>
        <dbReference type="Google" id="ProtNLM"/>
    </source>
</evidence>
<dbReference type="AlphaFoldDB" id="A0A1U7HF37"/>
<sequence length="257" mass="29699">MLSQTISIPNTPNVSLVAFYGTKPTALKSFTESLQTRISEALDNSFECYPLEQVHATIIGCEGLKTEKGILSKWFLEHRGEERYIKLADFINYVRQSDRLPIHVKIGGYDPKIDYGFLSQNKHPFERSFQFLGNIAVSIGWSLRERKISRDLDCFRLECQNFNLLHKYHKHPNSVDNDCYMRIGVIKGKVDDKKIKKIEREIQNSLRNMSPVHLSIGFDNLKFIRYQDLAPSPDKTQAISLKNATEDKVEKLYPSRL</sequence>
<dbReference type="Proteomes" id="UP000186868">
    <property type="component" value="Unassembled WGS sequence"/>
</dbReference>